<evidence type="ECO:0000313" key="4">
    <source>
        <dbReference type="EMBL" id="ANY71764.1"/>
    </source>
</evidence>
<dbReference type="PROSITE" id="PS51257">
    <property type="entry name" value="PROKAR_LIPOPROTEIN"/>
    <property type="match status" value="1"/>
</dbReference>
<evidence type="ECO:0000256" key="1">
    <source>
        <dbReference type="SAM" id="MobiDB-lite"/>
    </source>
</evidence>
<dbReference type="EMBL" id="CP016809">
    <property type="protein sequence ID" value="ANY71764.1"/>
    <property type="molecule type" value="Genomic_DNA"/>
</dbReference>
<dbReference type="RefSeq" id="WP_099476769.1">
    <property type="nucleotide sequence ID" value="NZ_CP016809.1"/>
</dbReference>
<dbReference type="AlphaFoldDB" id="A0A1B2DVM3"/>
<sequence length="237" mass="25355">MNKKYWMTGMLALLLVFSAGCGQKPAAAPADTPEQTADVDQADPGDKAADQVNEEEAVEPVNAGAGEGTGSTASGGESTTTTTTTPAGGEKTPPTEPEKVDAAVNPENKSSIKLYYTDPEIMELKETSREITYAGDEDKYKKAFEALQTSSDASLNPLWSDKITLKSLKFDQGALTLDISKPAEANLGAGGEMFAIDALQKTFFQFEEVKSIELLVDGQQIESLMGHVELEHPMTRN</sequence>
<feature type="compositionally biased region" description="Low complexity" evidence="1">
    <location>
        <begin position="59"/>
        <end position="92"/>
    </location>
</feature>
<dbReference type="SMART" id="SM00909">
    <property type="entry name" value="Germane"/>
    <property type="match status" value="1"/>
</dbReference>
<accession>A0A1B2DVM3</accession>
<reference evidence="4" key="1">
    <citation type="submission" date="2016-08" db="EMBL/GenBank/DDBJ databases">
        <title>Complete Genome Seqeunce of Paenibacillus sp. nov. IHBB 9852 from high altitute lake of Indian trans-Himalayas.</title>
        <authorList>
            <person name="Kiran S."/>
            <person name="Swarnkar M.K."/>
            <person name="Rana A."/>
            <person name="Tewari R."/>
            <person name="Gulati A."/>
        </authorList>
    </citation>
    <scope>NUCLEOTIDE SEQUENCE [LARGE SCALE GENOMIC DNA]</scope>
    <source>
        <strain evidence="4">IHBB 9852</strain>
    </source>
</reference>
<feature type="signal peptide" evidence="2">
    <location>
        <begin position="1"/>
        <end position="21"/>
    </location>
</feature>
<protein>
    <recommendedName>
        <fullName evidence="3">GerMN domain-containing protein</fullName>
    </recommendedName>
</protein>
<dbReference type="InterPro" id="IPR019606">
    <property type="entry name" value="GerMN"/>
</dbReference>
<name>A0A1B2DVM3_9BACL</name>
<keyword evidence="2" id="KW-0732">Signal</keyword>
<organism evidence="4">
    <name type="scientific">Paenibacillus ihbetae</name>
    <dbReference type="NCBI Taxonomy" id="1870820"/>
    <lineage>
        <taxon>Bacteria</taxon>
        <taxon>Bacillati</taxon>
        <taxon>Bacillota</taxon>
        <taxon>Bacilli</taxon>
        <taxon>Bacillales</taxon>
        <taxon>Paenibacillaceae</taxon>
        <taxon>Paenibacillus</taxon>
    </lineage>
</organism>
<feature type="chain" id="PRO_5039673908" description="GerMN domain-containing protein" evidence="2">
    <location>
        <begin position="22"/>
        <end position="237"/>
    </location>
</feature>
<feature type="region of interest" description="Disordered" evidence="1">
    <location>
        <begin position="23"/>
        <end position="106"/>
    </location>
</feature>
<evidence type="ECO:0000259" key="3">
    <source>
        <dbReference type="SMART" id="SM00909"/>
    </source>
</evidence>
<dbReference type="Pfam" id="PF10646">
    <property type="entry name" value="Germane"/>
    <property type="match status" value="1"/>
</dbReference>
<proteinExistence type="predicted"/>
<evidence type="ECO:0000256" key="2">
    <source>
        <dbReference type="SAM" id="SignalP"/>
    </source>
</evidence>
<feature type="domain" description="GerMN" evidence="3">
    <location>
        <begin position="140"/>
        <end position="225"/>
    </location>
</feature>
<dbReference type="KEGG" id="pib:BBD41_03735"/>
<gene>
    <name evidence="4" type="ORF">BBD41_03735</name>
</gene>